<keyword evidence="4" id="KW-0813">Transport</keyword>
<evidence type="ECO:0000313" key="7">
    <source>
        <dbReference type="EMBL" id="SER00832.1"/>
    </source>
</evidence>
<dbReference type="InterPro" id="IPR002126">
    <property type="entry name" value="Cadherin-like_dom"/>
</dbReference>
<dbReference type="GO" id="GO:0007156">
    <property type="term" value="P:homophilic cell adhesion via plasma membrane adhesion molecules"/>
    <property type="evidence" value="ECO:0007669"/>
    <property type="project" value="InterPro"/>
</dbReference>
<dbReference type="NCBIfam" id="NF012211">
    <property type="entry name" value="tand_rpt_95"/>
    <property type="match status" value="3"/>
</dbReference>
<dbReference type="Gene3D" id="2.60.40.10">
    <property type="entry name" value="Immunoglobulins"/>
    <property type="match status" value="3"/>
</dbReference>
<proteinExistence type="predicted"/>
<evidence type="ECO:0000256" key="2">
    <source>
        <dbReference type="ARBA" id="ARBA00022737"/>
    </source>
</evidence>
<dbReference type="SMART" id="SM00237">
    <property type="entry name" value="Calx_beta"/>
    <property type="match status" value="41"/>
</dbReference>
<dbReference type="PANTHER" id="PTHR11878:SF65">
    <property type="entry name" value="NA_CA-EXCHANGE PROTEIN, ISOFORM G"/>
    <property type="match status" value="1"/>
</dbReference>
<dbReference type="InterPro" id="IPR003644">
    <property type="entry name" value="Calx_beta"/>
</dbReference>
<dbReference type="InterPro" id="IPR038081">
    <property type="entry name" value="CalX-like_sf"/>
</dbReference>
<dbReference type="PROSITE" id="PS50268">
    <property type="entry name" value="CADHERIN_2"/>
    <property type="match status" value="3"/>
</dbReference>
<dbReference type="InterPro" id="IPR051171">
    <property type="entry name" value="CaCA"/>
</dbReference>
<dbReference type="Proteomes" id="UP000199572">
    <property type="component" value="Unassembled WGS sequence"/>
</dbReference>
<dbReference type="GO" id="GO:0016020">
    <property type="term" value="C:membrane"/>
    <property type="evidence" value="ECO:0007669"/>
    <property type="project" value="InterPro"/>
</dbReference>
<keyword evidence="1" id="KW-0732">Signal</keyword>
<keyword evidence="8" id="KW-1185">Reference proteome</keyword>
<name>A0A1H9KP07_9SPHI</name>
<keyword evidence="2" id="KW-0677">Repeat</keyword>
<dbReference type="EMBL" id="FOGG01000003">
    <property type="protein sequence ID" value="SER00832.1"/>
    <property type="molecule type" value="Genomic_DNA"/>
</dbReference>
<evidence type="ECO:0000313" key="8">
    <source>
        <dbReference type="Proteomes" id="UP000199572"/>
    </source>
</evidence>
<dbReference type="SUPFAM" id="SSF141072">
    <property type="entry name" value="CalX-like"/>
    <property type="match status" value="41"/>
</dbReference>
<feature type="compositionally biased region" description="Polar residues" evidence="5">
    <location>
        <begin position="713"/>
        <end position="725"/>
    </location>
</feature>
<keyword evidence="3" id="KW-0106">Calcium</keyword>
<feature type="domain" description="Cadherin" evidence="6">
    <location>
        <begin position="5451"/>
        <end position="5536"/>
    </location>
</feature>
<reference evidence="8" key="1">
    <citation type="submission" date="2016-10" db="EMBL/GenBank/DDBJ databases">
        <authorList>
            <person name="Varghese N."/>
            <person name="Submissions S."/>
        </authorList>
    </citation>
    <scope>NUCLEOTIDE SEQUENCE [LARGE SCALE GENOMIC DNA]</scope>
    <source>
        <strain evidence="8">DSM 18610</strain>
    </source>
</reference>
<gene>
    <name evidence="7" type="ORF">SAMN04488023_10385</name>
</gene>
<feature type="non-terminal residue" evidence="7">
    <location>
        <position position="5677"/>
    </location>
</feature>
<evidence type="ECO:0000256" key="5">
    <source>
        <dbReference type="SAM" id="MobiDB-lite"/>
    </source>
</evidence>
<dbReference type="Pfam" id="PF03160">
    <property type="entry name" value="Calx-beta"/>
    <property type="match status" value="35"/>
</dbReference>
<organism evidence="7 8">
    <name type="scientific">Pedobacter rhizosphaerae</name>
    <dbReference type="NCBI Taxonomy" id="390241"/>
    <lineage>
        <taxon>Bacteria</taxon>
        <taxon>Pseudomonadati</taxon>
        <taxon>Bacteroidota</taxon>
        <taxon>Sphingobacteriia</taxon>
        <taxon>Sphingobacteriales</taxon>
        <taxon>Sphingobacteriaceae</taxon>
        <taxon>Pedobacter</taxon>
    </lineage>
</organism>
<evidence type="ECO:0000259" key="6">
    <source>
        <dbReference type="PROSITE" id="PS50268"/>
    </source>
</evidence>
<keyword evidence="4" id="KW-0406">Ion transport</keyword>
<dbReference type="RefSeq" id="WP_090881453.1">
    <property type="nucleotide sequence ID" value="NZ_FOGG01000003.1"/>
</dbReference>
<evidence type="ECO:0000256" key="3">
    <source>
        <dbReference type="ARBA" id="ARBA00022837"/>
    </source>
</evidence>
<feature type="domain" description="Cadherin" evidence="6">
    <location>
        <begin position="5348"/>
        <end position="5446"/>
    </location>
</feature>
<dbReference type="PANTHER" id="PTHR11878">
    <property type="entry name" value="SODIUM/CALCIUM EXCHANGER"/>
    <property type="match status" value="1"/>
</dbReference>
<protein>
    <submittedName>
        <fullName evidence="7">Calx-beta domain-containing protein</fullName>
    </submittedName>
</protein>
<feature type="region of interest" description="Disordered" evidence="5">
    <location>
        <begin position="697"/>
        <end position="725"/>
    </location>
</feature>
<evidence type="ECO:0000256" key="1">
    <source>
        <dbReference type="ARBA" id="ARBA00022729"/>
    </source>
</evidence>
<dbReference type="InterPro" id="IPR013783">
    <property type="entry name" value="Ig-like_fold"/>
</dbReference>
<dbReference type="Gene3D" id="2.60.40.2030">
    <property type="match status" value="41"/>
</dbReference>
<dbReference type="STRING" id="390241.SAMN04488023_10385"/>
<dbReference type="GO" id="GO:0030001">
    <property type="term" value="P:metal ion transport"/>
    <property type="evidence" value="ECO:0007669"/>
    <property type="project" value="TreeGrafter"/>
</dbReference>
<accession>A0A1H9KP07</accession>
<evidence type="ECO:0000256" key="4">
    <source>
        <dbReference type="ARBA" id="ARBA00023065"/>
    </source>
</evidence>
<dbReference type="GO" id="GO:0005509">
    <property type="term" value="F:calcium ion binding"/>
    <property type="evidence" value="ECO:0007669"/>
    <property type="project" value="InterPro"/>
</dbReference>
<dbReference type="Pfam" id="PF17963">
    <property type="entry name" value="Big_9"/>
    <property type="match status" value="4"/>
</dbReference>
<dbReference type="GO" id="GO:0007154">
    <property type="term" value="P:cell communication"/>
    <property type="evidence" value="ECO:0007669"/>
    <property type="project" value="InterPro"/>
</dbReference>
<feature type="domain" description="Cadherin" evidence="6">
    <location>
        <begin position="5530"/>
        <end position="5622"/>
    </location>
</feature>
<dbReference type="OrthoDB" id="2582440at2"/>
<sequence>MKKSLRFLFPSLKSIFKPTTITKNFSLYYSKVTLLAVLLILANMSLSYADGSKDLYPSGVAGNRAYLYSNDYTTDGTTLNSWPFKTLGTHYVYAMAGERIALAFSSAGVGNAGIRLTSPTGTNIPVVTSGTIGKISTRAFELAGPKLSAADGNNARYLPAYVTAPSTGIYRVDFLPVGNQSSSGVNTTEIGTTDRDANADWTAPTTGNSVSFIAAWDISVTNSGATAFIPGRVYANVLNLFIYNSDFNTGFYGITYVLTKNGRAYQVKANGINGAGFTFFANNKGVVNAAGTPTFKSLNASDRASVTGVIKDPTTQDITSPSIQVTHKIFYTKPAGDLPTTDQPVTLGSTSTTTWLKRNATNPVISNVTLTGAEGTSGKAGQKGGTISFSSTENGTYEITIPAPTPRVLRGDANAGNNSVAWDGRDGNGNKLPAGTVISSISVKMFSAEVHFPFIDMEINPNGINVELTEGTSGNYNVQSSSTDPTVYNNVVYWDDSTISGAGSLSRSSSPSTQTTGISSISNGHKWGALASGSGVENTSSANAGTGLYDFGNEKTLDTWAYISATPVVQPVSVNIAVADLKTTSITPSFTAPAAIGSTVTYTVVVENVNNSAIGSTSAVTGAGFRFIAPAGFTITSANITSSTGTVSQQSGATNSGTVFNSKLDMSSGSTATYTIVGTVGTALGGKTIAVEASMIRPADTTDPDATDPNTASSPTDPHQECKNGTANENCNNIAYNSAVAVSNYASIVASSPNASEPATNGAYTISIQNASTNATVVSYSVSGSATSGTDFTALTGTATIPAGSTSVVVPVTVINDQIVEGTETVVLTLTSATNGVSVTPTPANATATVNIADDDQATVSVAVTTNAAEPSTNGVFTFTMSKASATPTTISYTLGGSATSGTDFTAIANPVVIPAGATTATVSLPVIDDNLVEGTETVTLTMTAATSNTGITASTTPVSMNITDDDVATVTVAATTNAAEPGTNGLFTFTLSKPSATATTINYSVSGSAISGTDYTSIGTAVIIPAGATTATVSVPVINDQIVEGTETVILTMAAATSNTAITASTTPVTLNITDDDTATIDVAVTNGAEPSTNGAFTFTMSKASSTPTTVTFTVGGSATNGTDYASIGTSVVIPAGSTTATIPVTITDDQLIEGTENVILTFSAATDNAGITVTPATATVNITDNDSATITLVATTNAAEPGTNGLFTFTMSKASTTATTVNFTVTGSATSGTDFSAIGTSITIPAGATTATLAVPVINDQIVEGTETVILTMTAATNNAAITASTTGVTLNIADDDVSTVTVAASTNGAEPSTNGQFTFTLSKASATPTTVNFTISGSATSGADFTALGSSIIIPAGATTATLTVPVLDDNIAEPVESVILTMAASTSNTLITASTTPATVNINDNDTSIASIAVGTNGSESGPANGTFIVSLSNPAATDTQITYTLSGSATEGSDYANITIKTVTILAGQTTATITIPVSADNLVEGTETVVATLGTSNNPLVSINNTAASLNITDNTTSTVTVAATTNAAEPSTNGLYTFTLSNAATTPTTINFTVGGSATSGTDYTSIGTSIVIPAGATSATLSVPVKDDNLVEGVETVILTMTAATSNAAITASTSPATINIIDNDTATATITAGQNGNESGPVNGTFVVTLSNPAAVDTQISFTLGGSATEGSDYTTVTPKTITIPAGQTSATITIPVLTDAITESTETVIATLGTSNNPLVSVNTTAANINILDANTASVSISAPTSVNEGDGTVTFTVTLNNAVQNAFNVNYTTNNGTAIAGTDFTTTTGTLAFDAGSAAGTTKTFTVPIINDNIAETTENFSATLTGITGGVVIIANATASVNIVDNDPSTASITAGTTGNENGPVSGSFTVTLSNPSATDTQLTYTLTGTATEGTDYSTITTKTVTIPAGQTTATITIPVLSDVLVEGNETVIATLTASNNGTVAISNTPATINILDGTTSVVSVAATTNGAEPATSGLYTFSLTNAAATPTTVNFTVSGTATSGTDYTAIGTSIVIQAGQKSITLSVPVLNDDVAEGNETVILTLASTNNSAITVSNTPATVNIADDDGATVAVNSVSVNESAGTATFTVTLTGNVQNTFSVNYTTANGTALAGSDYTATTGSVIFPAGSVNGATQTFTVPILNDNVAEPTETFTVSLTGVSAGAPVTIPAVGSTGTGTINDNDAASVAINSVTAGENVGSMVFTVTLTGNTQEPIVLNYTTSDNTALAGSDYTAKTGTITFPAGSVNGATQTISVVILDDNVRESTEDFKVTLSGAVSPITISQAEGIGTITDNDVATVSISATPSSVTEGAGNATFTVTLTGAVQSAFTVDYSTFSGTALSGTDFTSTTGTITFPAGSTSGTALTFNVPIIDDNLLESAETFSGTISNVSGTLVTIANSTAVSTINDNDTAVASITPGIAGNENGPVNGTFTVTISNPSATDTKITYTLAGTASEGSDYSNITVKTVTIPAGQTSATITIPVLADAILEGTETVIATLGTSDNPAITLNTTPATLNILDNTTATVSVAATTDGAEPTTAGQFTFTLSHVSTTNTVINFSVNGTATSGADYSALGTSITIPAGQTTATLAVPVLDDNIAEGTETVILAITSVSGNAAITANTNPASINIADNDTSVASIAAGVTGNENGPVNGTFVVTLSNPSANPTTITYTLTGTATEGSDFGNIITKTITIPAGQTTGTITIPVSSDAIVEGTETVIATLGTSNNPLVTVNSTSASINILDNNSATVSISAAATINEDAGTAVFTVTLSTAVQNAFSVNYATTNGTALSGADYTATSGTLTFPAGSAAGATLTFEVPVNDDNLVEASETFSASIANPTGGLVTIGTATAPVSIIDNDSSIASLAPGINGNETGPVNGTFIVTLSNPSSTDTEIIYSRSSASTATEGVDFQTLSPKTVIIPAGQTTATITIPVIQDAIAEPTETVILSLSTTNNPQITVNNTGATISILDANSASVSISTTPTVNENGTATFTVTLNNAAQDAFTVDYTFANGTAVAPQDFTAIPGSVSFPANSPAGTTRTFDVVIVDDNIAEPTETFTATLSNISSNVVVISNATATASIIDNDSSEASIAVTTQGSENGPTNGVFTVTLSKPSSADTQVTFSLAGTATEGTDYTSILTKTITIPAGATTATITIPVLTDNLVEGNETVVATLTASGNPLVTINNTPATLNITDNTTATVTVSATTNGAEPSTPGQFTFTLSNASSTDTQITFGVSGTATSGSDYTSVGTTVTIPAGQTTATVFVPVIDDAIAEGTESVILTMTAATNNLAITASTAPATVEITDNDVSTATIAAGNQGDENGPVNGSFTVTLSAASSVDTPVNYTLTGTASEGNDYTAIVTKTIIIPAGQTTGTIIIPVKADAIVEPTETVIATLTTSANPLVTVNTSPATINIADNTTATVDVAATTAAAEPGTAGQFTFTLSNTSTTDTQITFAVSGTATSGSDYTPLAATVTILAGQTSATVAVPVVNDNLVEGTETIILTMASATNNPAITANTTPVTLNLTDDDTAVATIAAGVNGTENGPANGTFVVTLSNPSATDTQLTFTLAGTAVEGTDYTSIVTKTVTIPAGQTTATLNIPVLTDDIIEGDETVIATLTASNNPLVTLNNAAATIAITDNTKATVTVLAATDGAEPGTPGRFIFTLSNPATTNTQITYSITGTAVAGADYTTIGTSVTIPAGQTSVALDVPVLDDDTVEGTETVILTMTAATNNTAITASTTPATVNITDNDTAVATITAGTNGNESGPVNGTFTVTISHPSSTDTQINYTLNGTATEGADYSTIAAKTVTIPAGQTSATIVIPVLADAVVEGVETVRAILSGTNNIGITVDNTPASINILDNNTASVSISTLPTINEGAGTATFTVTLNTAVQTPFSVDYNTSNGTATAGLDFTASTGTLTFPANSPAGAVLTFSVPIIDDNLVEPSESFSATLSNIQGGLVTIGTATATVTITDNDTSTAAIKAGSNGNETGPADGTFIVELTKPSATDTQISYTLGGSATEGTDYTTITTKTVTIPAGQTTATINIPVLVDAVAESTENVIATLTTSSNPLININNTPASINIIDANTANVSISISAPSVGEGVGTVSLSVVLNIAVQNSFTVDYATANGTALAGLDYTSTSGTLTFPANSPAGTTLTVNIPIIDDQLVEKSESFTVGLSNVQGADVAIGTSPATVTIADNDNSLVTITPGGDANENGLVSGKFNITLSNPSATPTTLTFTLAGTATESTDFSAVNKTIVIPAGETTASITIPVLEDVLAEGTETVIATLTATDNPAIMVSTSPATINIIDEDVATVSIATNPVINEDAGTATFTVTLNQGVQNGFTVNYATADGTATAGTDYTATNGTLTFPANSAAGTSLTFTVAINDDNLVETAENFSAALSGITGGIVTIGTSPATVSITDNDNAVASILAATDGNEDGPVNGTFTVKISNPSATDTQVTFSLAGTANEGNDYTTVSKTITIPAGQTSATLTIPVLADDIVEGAETVVATLVSTDNAKVTVNNTPASINILDDNSVSVTISVTTVSVDEAAGTATFKVTLSGAVQNGFSVDYTTADLTAIAGSDYTKTSGTLNFPAGSAAGASLTFTVPIIDDNVAEPTETFNAIIANVTGGLVKIGNGTATLTITDNDASVASIAAGTTGNENGPVAGTFVVTLSNPSSTDTQLTYTLAGTATEGSDYTTITTKTIVVPAGQTTATINIPVIADNTIEPTETVIASLTASNNATVTVNNTPATLNILDNTSGLVTVNATNDGAEPATPGLFTFSLNNASTSDTRVTFKVTGTATSGIDYTVLPSTIVIPAGQTSVTLSVPVLNDNIVEGSETVIITLDPTTDNAAISASTTPATVNIIDNGSSIATIAAVNDGAEAGQVAGVFRVSLSAPSATDTQITYALSGSATEGADYSTIITKTVTIPAGSTSITFNIPVLADAIVEGVENVVATLVSGNNPLIAVSNVPATINITDNNTATVSISAAPTVNEAAGTITYSVTLSAGVQNAFTVDYATANGTALAGSDYTAKSGTLQFPAGAAAGTILTFTIDITDDGIVEGNEDYTATISNITGGLVTIATSSVTTTIVDNDQATATIVAGLDGKENGPVNGTFTINLSKPAATDTQITFGLSGTATEGTDYTTITPKTIVIPAGQTTATISVPVLADAFIEGNETVIATLLTSNNPLVTTSNTPATINIIDNSKATVTVAATTNGAEPATPGQFTFTLSTASNVDTKITFNVSGTATAGADYTALPNTITILAGQTTATLTVPVLDDNLAEGTETVVLTMDAATDNPLITASTIPAVVDIIDNRPPIATAAPLTINEDNTGNGTINASDPDGDPLTYAVTTPPGHGTVVVNPDGTYVYTPAANYNGTDVFTIAVSDGKGGTVAVTINITINAVNDLPVASAAPITTTQDTPVSGAITATDVDGDPLTFTVTTIPANGTVVVNPDGTYTYTPAAGYVGNDTFTITVSDGKGGTVQVPVSVTITNVNDAPIASAPAITTPEDTPVNGTITATDADGDPLTFTVTATPAHGSVVVNTNGTYTYTPDTNYNGTDVFTVSVSDGNGGIVTVTINVTVTPVNDLPVATAAALTTAQDTPANGSITASDVDGDPLTFTVTTVPTNGTVVVNANGTYTYTPTPG</sequence>